<dbReference type="PANTHER" id="PTHR15316">
    <property type="entry name" value="SPLICEOSOME ASSOCIATED PROTEIN 114/SWAP SPLICING FACTOR-RELATED"/>
    <property type="match status" value="1"/>
</dbReference>
<dbReference type="InterPro" id="IPR035967">
    <property type="entry name" value="SWAP/Surp_sf"/>
</dbReference>
<feature type="region of interest" description="Disordered" evidence="7">
    <location>
        <begin position="73"/>
        <end position="97"/>
    </location>
</feature>
<evidence type="ECO:0000313" key="9">
    <source>
        <dbReference type="EMBL" id="GMM34400.1"/>
    </source>
</evidence>
<dbReference type="SMART" id="SM00648">
    <property type="entry name" value="SWAP"/>
    <property type="match status" value="2"/>
</dbReference>
<dbReference type="GO" id="GO:0071004">
    <property type="term" value="C:U2-type prespliceosome"/>
    <property type="evidence" value="ECO:0007669"/>
    <property type="project" value="TreeGrafter"/>
</dbReference>
<evidence type="ECO:0000256" key="5">
    <source>
        <dbReference type="ARBA" id="ARBA00023187"/>
    </source>
</evidence>
<evidence type="ECO:0000259" key="8">
    <source>
        <dbReference type="PROSITE" id="PS50128"/>
    </source>
</evidence>
<feature type="compositionally biased region" description="Polar residues" evidence="7">
    <location>
        <begin position="342"/>
        <end position="353"/>
    </location>
</feature>
<dbReference type="InterPro" id="IPR022030">
    <property type="entry name" value="SF3A1_dom"/>
</dbReference>
<dbReference type="GO" id="GO:0071013">
    <property type="term" value="C:catalytic step 2 spliceosome"/>
    <property type="evidence" value="ECO:0007669"/>
    <property type="project" value="TreeGrafter"/>
</dbReference>
<dbReference type="SUPFAM" id="SSF109905">
    <property type="entry name" value="Surp module (SWAP domain)"/>
    <property type="match status" value="2"/>
</dbReference>
<dbReference type="GO" id="GO:0003723">
    <property type="term" value="F:RNA binding"/>
    <property type="evidence" value="ECO:0007669"/>
    <property type="project" value="InterPro"/>
</dbReference>
<dbReference type="Gene3D" id="1.10.10.790">
    <property type="entry name" value="Surp module"/>
    <property type="match status" value="2"/>
</dbReference>
<dbReference type="InterPro" id="IPR045146">
    <property type="entry name" value="SF3A1"/>
</dbReference>
<dbReference type="GeneID" id="90072379"/>
<evidence type="ECO:0000256" key="3">
    <source>
        <dbReference type="ARBA" id="ARBA00022728"/>
    </source>
</evidence>
<accession>A0AAV5QJ54</accession>
<keyword evidence="2" id="KW-0507">mRNA processing</keyword>
<gene>
    <name evidence="9" type="ORF">DASC09_017250</name>
</gene>
<name>A0AAV5QJ54_9ASCO</name>
<dbReference type="Proteomes" id="UP001360560">
    <property type="component" value="Unassembled WGS sequence"/>
</dbReference>
<keyword evidence="10" id="KW-1185">Reference proteome</keyword>
<feature type="domain" description="SURP motif" evidence="8">
    <location>
        <begin position="20"/>
        <end position="60"/>
    </location>
</feature>
<protein>
    <submittedName>
        <fullName evidence="9">Prp21 protein</fullName>
    </submittedName>
</protein>
<evidence type="ECO:0000256" key="1">
    <source>
        <dbReference type="ARBA" id="ARBA00004123"/>
    </source>
</evidence>
<evidence type="ECO:0000313" key="10">
    <source>
        <dbReference type="Proteomes" id="UP001360560"/>
    </source>
</evidence>
<dbReference type="PANTHER" id="PTHR15316:SF1">
    <property type="entry name" value="SPLICING FACTOR 3A SUBUNIT 1"/>
    <property type="match status" value="1"/>
</dbReference>
<dbReference type="GO" id="GO:0000381">
    <property type="term" value="P:regulation of alternative mRNA splicing, via spliceosome"/>
    <property type="evidence" value="ECO:0007669"/>
    <property type="project" value="TreeGrafter"/>
</dbReference>
<dbReference type="GO" id="GO:0005686">
    <property type="term" value="C:U2 snRNP"/>
    <property type="evidence" value="ECO:0007669"/>
    <property type="project" value="TreeGrafter"/>
</dbReference>
<evidence type="ECO:0000256" key="7">
    <source>
        <dbReference type="SAM" id="MobiDB-lite"/>
    </source>
</evidence>
<feature type="region of interest" description="Disordered" evidence="7">
    <location>
        <begin position="280"/>
        <end position="359"/>
    </location>
</feature>
<keyword evidence="5" id="KW-0508">mRNA splicing</keyword>
<keyword evidence="4" id="KW-0677">Repeat</keyword>
<dbReference type="AlphaFoldDB" id="A0AAV5QJ54"/>
<sequence length="481" mass="55209">MPVGEIPESVIIPPAKVKETIEKTAGYIARNGQQFASRLLRESGDKFSFLKLDDPFFGYYQFCLKDYRENSSTNANKSAAPAKDTNQVANDNKEKPPIPDEFQFMFKLPYANASDLETIKISALTCAVNDSEEYFKNFKKHVFELNQPQFEFLNDNHRLNPVFQKFVEQYKNCIHPPQKLIEKVNSVDGDDYKLTRYLLEKSYLRAEHNSKLQNDAQKAKQAEENAKLEYAMIDWGDFKIVTTVEFTETDKFSELPLPINKNDLIYRSLQQKKANSLLEEAPPDFTNDESYIPKPPKKSSASQPAPSQEENVDTISQKPIAPPRRGMKIKSAGETRLKKGGNRSQNQESLQPPQQKPGVLSNVKLVKSPITGELIPEDKFDLHMKIVLRDPKYEQEKQNYLRKNAVPSNITDNEVFANIKRLRGEEIGDINDTKRVKLQWDGYSNTAKSIQELADKQISPEEMEKIKNERYEKENKIGPQF</sequence>
<keyword evidence="6" id="KW-0539">Nucleus</keyword>
<reference evidence="9 10" key="1">
    <citation type="journal article" date="2023" name="Elife">
        <title>Identification of key yeast species and microbe-microbe interactions impacting larval growth of Drosophila in the wild.</title>
        <authorList>
            <person name="Mure A."/>
            <person name="Sugiura Y."/>
            <person name="Maeda R."/>
            <person name="Honda K."/>
            <person name="Sakurai N."/>
            <person name="Takahashi Y."/>
            <person name="Watada M."/>
            <person name="Katoh T."/>
            <person name="Gotoh A."/>
            <person name="Gotoh Y."/>
            <person name="Taniguchi I."/>
            <person name="Nakamura K."/>
            <person name="Hayashi T."/>
            <person name="Katayama T."/>
            <person name="Uemura T."/>
            <person name="Hattori Y."/>
        </authorList>
    </citation>
    <scope>NUCLEOTIDE SEQUENCE [LARGE SCALE GENOMIC DNA]</scope>
    <source>
        <strain evidence="9 10">SC-9</strain>
    </source>
</reference>
<dbReference type="Pfam" id="PF01805">
    <property type="entry name" value="Surp"/>
    <property type="match status" value="2"/>
</dbReference>
<proteinExistence type="predicted"/>
<comment type="caution">
    <text evidence="9">The sequence shown here is derived from an EMBL/GenBank/DDBJ whole genome shotgun (WGS) entry which is preliminary data.</text>
</comment>
<evidence type="ECO:0000256" key="6">
    <source>
        <dbReference type="ARBA" id="ARBA00023242"/>
    </source>
</evidence>
<dbReference type="InterPro" id="IPR000061">
    <property type="entry name" value="Surp"/>
</dbReference>
<feature type="compositionally biased region" description="Low complexity" evidence="7">
    <location>
        <begin position="298"/>
        <end position="308"/>
    </location>
</feature>
<keyword evidence="3" id="KW-0747">Spliceosome</keyword>
<dbReference type="GO" id="GO:0045292">
    <property type="term" value="P:mRNA cis splicing, via spliceosome"/>
    <property type="evidence" value="ECO:0007669"/>
    <property type="project" value="InterPro"/>
</dbReference>
<dbReference type="Pfam" id="PF12230">
    <property type="entry name" value="PRP21_like_P"/>
    <property type="match status" value="1"/>
</dbReference>
<organism evidence="9 10">
    <name type="scientific">Saccharomycopsis crataegensis</name>
    <dbReference type="NCBI Taxonomy" id="43959"/>
    <lineage>
        <taxon>Eukaryota</taxon>
        <taxon>Fungi</taxon>
        <taxon>Dikarya</taxon>
        <taxon>Ascomycota</taxon>
        <taxon>Saccharomycotina</taxon>
        <taxon>Saccharomycetes</taxon>
        <taxon>Saccharomycopsidaceae</taxon>
        <taxon>Saccharomycopsis</taxon>
    </lineage>
</organism>
<evidence type="ECO:0000256" key="2">
    <source>
        <dbReference type="ARBA" id="ARBA00022664"/>
    </source>
</evidence>
<evidence type="ECO:0000256" key="4">
    <source>
        <dbReference type="ARBA" id="ARBA00022737"/>
    </source>
</evidence>
<dbReference type="PROSITE" id="PS50128">
    <property type="entry name" value="SURP"/>
    <property type="match status" value="1"/>
</dbReference>
<comment type="subcellular location">
    <subcellularLocation>
        <location evidence="1">Nucleus</location>
    </subcellularLocation>
</comment>
<dbReference type="EMBL" id="BTFZ01000002">
    <property type="protein sequence ID" value="GMM34400.1"/>
    <property type="molecule type" value="Genomic_DNA"/>
</dbReference>
<dbReference type="RefSeq" id="XP_064851400.1">
    <property type="nucleotide sequence ID" value="XM_064995328.1"/>
</dbReference>